<sequence>MWNEQSVYVMNSLSCDVSEHTHEREVRRQYASVHDTMQLRQQCQALINNSRVITAFTTVLKREYLVAMMNDVARLTSAQVIQKSACSRSQFEENTRRQSIAERPDESLHQLTITNEIAALKRRSRLSSQAAPYVIGKIRFKFSRKPEASDTRRPLVTAR</sequence>
<dbReference type="EMBL" id="BMAW01092226">
    <property type="protein sequence ID" value="GFS53797.1"/>
    <property type="molecule type" value="Genomic_DNA"/>
</dbReference>
<evidence type="ECO:0000313" key="1">
    <source>
        <dbReference type="EMBL" id="GFS53797.1"/>
    </source>
</evidence>
<reference evidence="1" key="1">
    <citation type="submission" date="2020-08" db="EMBL/GenBank/DDBJ databases">
        <title>Multicomponent nature underlies the extraordinary mechanical properties of spider dragline silk.</title>
        <authorList>
            <person name="Kono N."/>
            <person name="Nakamura H."/>
            <person name="Mori M."/>
            <person name="Yoshida Y."/>
            <person name="Ohtoshi R."/>
            <person name="Malay A.D."/>
            <person name="Moran D.A.P."/>
            <person name="Tomita M."/>
            <person name="Numata K."/>
            <person name="Arakawa K."/>
        </authorList>
    </citation>
    <scope>NUCLEOTIDE SEQUENCE</scope>
</reference>
<keyword evidence="2" id="KW-1185">Reference proteome</keyword>
<evidence type="ECO:0000313" key="2">
    <source>
        <dbReference type="Proteomes" id="UP000887013"/>
    </source>
</evidence>
<protein>
    <submittedName>
        <fullName evidence="1">Uncharacterized protein</fullName>
    </submittedName>
</protein>
<gene>
    <name evidence="1" type="ORF">NPIL_54381</name>
</gene>
<dbReference type="AlphaFoldDB" id="A0A8X6MHI8"/>
<comment type="caution">
    <text evidence="1">The sequence shown here is derived from an EMBL/GenBank/DDBJ whole genome shotgun (WGS) entry which is preliminary data.</text>
</comment>
<organism evidence="1 2">
    <name type="scientific">Nephila pilipes</name>
    <name type="common">Giant wood spider</name>
    <name type="synonym">Nephila maculata</name>
    <dbReference type="NCBI Taxonomy" id="299642"/>
    <lineage>
        <taxon>Eukaryota</taxon>
        <taxon>Metazoa</taxon>
        <taxon>Ecdysozoa</taxon>
        <taxon>Arthropoda</taxon>
        <taxon>Chelicerata</taxon>
        <taxon>Arachnida</taxon>
        <taxon>Araneae</taxon>
        <taxon>Araneomorphae</taxon>
        <taxon>Entelegynae</taxon>
        <taxon>Araneoidea</taxon>
        <taxon>Nephilidae</taxon>
        <taxon>Nephila</taxon>
    </lineage>
</organism>
<dbReference type="Proteomes" id="UP000887013">
    <property type="component" value="Unassembled WGS sequence"/>
</dbReference>
<proteinExistence type="predicted"/>
<accession>A0A8X6MHI8</accession>
<name>A0A8X6MHI8_NEPPI</name>